<evidence type="ECO:0000313" key="2">
    <source>
        <dbReference type="Proteomes" id="UP000572680"/>
    </source>
</evidence>
<dbReference type="AlphaFoldDB" id="A0A7W3LRS3"/>
<organism evidence="1 2">
    <name type="scientific">Actinomadura namibiensis</name>
    <dbReference type="NCBI Taxonomy" id="182080"/>
    <lineage>
        <taxon>Bacteria</taxon>
        <taxon>Bacillati</taxon>
        <taxon>Actinomycetota</taxon>
        <taxon>Actinomycetes</taxon>
        <taxon>Streptosporangiales</taxon>
        <taxon>Thermomonosporaceae</taxon>
        <taxon>Actinomadura</taxon>
    </lineage>
</organism>
<name>A0A7W3LRS3_ACTNM</name>
<gene>
    <name evidence="1" type="ORF">HNR61_004769</name>
</gene>
<keyword evidence="2" id="KW-1185">Reference proteome</keyword>
<evidence type="ECO:0000313" key="1">
    <source>
        <dbReference type="EMBL" id="MBA8953119.1"/>
    </source>
</evidence>
<proteinExistence type="predicted"/>
<dbReference type="RefSeq" id="WP_281400557.1">
    <property type="nucleotide sequence ID" value="NZ_BAAALP010000033.1"/>
</dbReference>
<protein>
    <submittedName>
        <fullName evidence="1">Uncharacterized protein</fullName>
    </submittedName>
</protein>
<sequence>MALSGHTSVRSLAEYARASVRALGRAQSWGSAMTEPDHAVVQ</sequence>
<accession>A0A7W3LRS3</accession>
<comment type="caution">
    <text evidence="1">The sequence shown here is derived from an EMBL/GenBank/DDBJ whole genome shotgun (WGS) entry which is preliminary data.</text>
</comment>
<dbReference type="Proteomes" id="UP000572680">
    <property type="component" value="Unassembled WGS sequence"/>
</dbReference>
<dbReference type="EMBL" id="JACJIA010000006">
    <property type="protein sequence ID" value="MBA8953119.1"/>
    <property type="molecule type" value="Genomic_DNA"/>
</dbReference>
<reference evidence="1 2" key="1">
    <citation type="submission" date="2020-08" db="EMBL/GenBank/DDBJ databases">
        <title>Genomic Encyclopedia of Type Strains, Phase IV (KMG-IV): sequencing the most valuable type-strain genomes for metagenomic binning, comparative biology and taxonomic classification.</title>
        <authorList>
            <person name="Goeker M."/>
        </authorList>
    </citation>
    <scope>NUCLEOTIDE SEQUENCE [LARGE SCALE GENOMIC DNA]</scope>
    <source>
        <strain evidence="1 2">DSM 44197</strain>
    </source>
</reference>